<reference evidence="3 5" key="1">
    <citation type="journal article" date="2008" name="Science">
        <title>The Physcomitrella genome reveals evolutionary insights into the conquest of land by plants.</title>
        <authorList>
            <person name="Rensing S."/>
            <person name="Lang D."/>
            <person name="Zimmer A."/>
            <person name="Terry A."/>
            <person name="Salamov A."/>
            <person name="Shapiro H."/>
            <person name="Nishiyama T."/>
            <person name="Perroud P.-F."/>
            <person name="Lindquist E."/>
            <person name="Kamisugi Y."/>
            <person name="Tanahashi T."/>
            <person name="Sakakibara K."/>
            <person name="Fujita T."/>
            <person name="Oishi K."/>
            <person name="Shin-I T."/>
            <person name="Kuroki Y."/>
            <person name="Toyoda A."/>
            <person name="Suzuki Y."/>
            <person name="Hashimoto A."/>
            <person name="Yamaguchi K."/>
            <person name="Sugano A."/>
            <person name="Kohara Y."/>
            <person name="Fujiyama A."/>
            <person name="Anterola A."/>
            <person name="Aoki S."/>
            <person name="Ashton N."/>
            <person name="Barbazuk W.B."/>
            <person name="Barker E."/>
            <person name="Bennetzen J."/>
            <person name="Bezanilla M."/>
            <person name="Blankenship R."/>
            <person name="Cho S.H."/>
            <person name="Dutcher S."/>
            <person name="Estelle M."/>
            <person name="Fawcett J.A."/>
            <person name="Gundlach H."/>
            <person name="Hanada K."/>
            <person name="Heyl A."/>
            <person name="Hicks K.A."/>
            <person name="Hugh J."/>
            <person name="Lohr M."/>
            <person name="Mayer K."/>
            <person name="Melkozernov A."/>
            <person name="Murata T."/>
            <person name="Nelson D."/>
            <person name="Pils B."/>
            <person name="Prigge M."/>
            <person name="Reiss B."/>
            <person name="Renner T."/>
            <person name="Rombauts S."/>
            <person name="Rushton P."/>
            <person name="Sanderfoot A."/>
            <person name="Schween G."/>
            <person name="Shiu S.-H."/>
            <person name="Stueber K."/>
            <person name="Theodoulou F.L."/>
            <person name="Tu H."/>
            <person name="Van de Peer Y."/>
            <person name="Verrier P.J."/>
            <person name="Waters E."/>
            <person name="Wood A."/>
            <person name="Yang L."/>
            <person name="Cove D."/>
            <person name="Cuming A."/>
            <person name="Hasebe M."/>
            <person name="Lucas S."/>
            <person name="Mishler D.B."/>
            <person name="Reski R."/>
            <person name="Grigoriev I."/>
            <person name="Quatrano R.S."/>
            <person name="Boore J.L."/>
        </authorList>
    </citation>
    <scope>NUCLEOTIDE SEQUENCE [LARGE SCALE GENOMIC DNA]</scope>
    <source>
        <strain evidence="4 5">cv. Gransden 2004</strain>
    </source>
</reference>
<dbReference type="PROSITE" id="PS50985">
    <property type="entry name" value="GRAS"/>
    <property type="match status" value="1"/>
</dbReference>
<proteinExistence type="predicted"/>
<dbReference type="Gramene" id="Pp3c24_12920V3.1">
    <property type="protein sequence ID" value="Pp3c24_12920V3.1"/>
    <property type="gene ID" value="Pp3c24_12920"/>
</dbReference>
<evidence type="ECO:0000256" key="2">
    <source>
        <dbReference type="ARBA" id="ARBA00023163"/>
    </source>
</evidence>
<dbReference type="InterPro" id="IPR005202">
    <property type="entry name" value="TF_GRAS"/>
</dbReference>
<keyword evidence="1" id="KW-0805">Transcription regulation</keyword>
<evidence type="ECO:0000313" key="5">
    <source>
        <dbReference type="Proteomes" id="UP000006727"/>
    </source>
</evidence>
<dbReference type="Pfam" id="PF03514">
    <property type="entry name" value="GRAS"/>
    <property type="match status" value="1"/>
</dbReference>
<protein>
    <submittedName>
        <fullName evidence="3 4">Uncharacterized protein</fullName>
    </submittedName>
</protein>
<sequence>MEDFTPELLQLNPDEKVVANFMPQLHQMLEEEGTTSILRLLKSVACLAPTLAPSQNTTLPSTGPNSDPAMPRDCPDRLNVEKNYFAKQIENIVAFEDADRTERHESLEQWSKIMQTAGFSTVPLSHYAYSQAVQLLWQFCDRFWLRRLAGCISLTWQNRSLITVSAWNYSKVRWFWNLVFVDIF</sequence>
<keyword evidence="2" id="KW-0804">Transcription</keyword>
<accession>A0A2K1IGK9</accession>
<dbReference type="InParanoid" id="A0A2K1IGK9"/>
<reference evidence="4" key="3">
    <citation type="submission" date="2020-12" db="UniProtKB">
        <authorList>
            <consortium name="EnsemblPlants"/>
        </authorList>
    </citation>
    <scope>IDENTIFICATION</scope>
</reference>
<dbReference type="PANTHER" id="PTHR31636">
    <property type="entry name" value="OSJNBA0084A10.13 PROTEIN-RELATED"/>
    <property type="match status" value="1"/>
</dbReference>
<dbReference type="AlphaFoldDB" id="A0A2K1IGK9"/>
<evidence type="ECO:0000313" key="3">
    <source>
        <dbReference type="EMBL" id="PNR28414.1"/>
    </source>
</evidence>
<dbReference type="EMBL" id="ABEU02000024">
    <property type="protein sequence ID" value="PNR28414.1"/>
    <property type="molecule type" value="Genomic_DNA"/>
</dbReference>
<name>A0A2K1IGK9_PHYPA</name>
<reference evidence="3 5" key="2">
    <citation type="journal article" date="2018" name="Plant J.">
        <title>The Physcomitrella patens chromosome-scale assembly reveals moss genome structure and evolution.</title>
        <authorList>
            <person name="Lang D."/>
            <person name="Ullrich K.K."/>
            <person name="Murat F."/>
            <person name="Fuchs J."/>
            <person name="Jenkins J."/>
            <person name="Haas F.B."/>
            <person name="Piednoel M."/>
            <person name="Gundlach H."/>
            <person name="Van Bel M."/>
            <person name="Meyberg R."/>
            <person name="Vives C."/>
            <person name="Morata J."/>
            <person name="Symeonidi A."/>
            <person name="Hiss M."/>
            <person name="Muchero W."/>
            <person name="Kamisugi Y."/>
            <person name="Saleh O."/>
            <person name="Blanc G."/>
            <person name="Decker E.L."/>
            <person name="van Gessel N."/>
            <person name="Grimwood J."/>
            <person name="Hayes R.D."/>
            <person name="Graham S.W."/>
            <person name="Gunter L.E."/>
            <person name="McDaniel S.F."/>
            <person name="Hoernstein S.N.W."/>
            <person name="Larsson A."/>
            <person name="Li F.W."/>
            <person name="Perroud P.F."/>
            <person name="Phillips J."/>
            <person name="Ranjan P."/>
            <person name="Rokshar D.S."/>
            <person name="Rothfels C.J."/>
            <person name="Schneider L."/>
            <person name="Shu S."/>
            <person name="Stevenson D.W."/>
            <person name="Thummler F."/>
            <person name="Tillich M."/>
            <person name="Villarreal Aguilar J.C."/>
            <person name="Widiez T."/>
            <person name="Wong G.K."/>
            <person name="Wymore A."/>
            <person name="Zhang Y."/>
            <person name="Zimmer A.D."/>
            <person name="Quatrano R.S."/>
            <person name="Mayer K.F.X."/>
            <person name="Goodstein D."/>
            <person name="Casacuberta J.M."/>
            <person name="Vandepoele K."/>
            <person name="Reski R."/>
            <person name="Cuming A.C."/>
            <person name="Tuskan G.A."/>
            <person name="Maumus F."/>
            <person name="Salse J."/>
            <person name="Schmutz J."/>
            <person name="Rensing S.A."/>
        </authorList>
    </citation>
    <scope>NUCLEOTIDE SEQUENCE [LARGE SCALE GENOMIC DNA]</scope>
    <source>
        <strain evidence="4 5">cv. Gransden 2004</strain>
    </source>
</reference>
<dbReference type="Proteomes" id="UP000006727">
    <property type="component" value="Chromosome 24"/>
</dbReference>
<evidence type="ECO:0000313" key="4">
    <source>
        <dbReference type="EnsemblPlants" id="Pp3c24_12920V3.1"/>
    </source>
</evidence>
<dbReference type="EnsemblPlants" id="Pp3c24_12920V3.1">
    <property type="protein sequence ID" value="Pp3c24_12920V3.1"/>
    <property type="gene ID" value="Pp3c24_12920"/>
</dbReference>
<organism evidence="3">
    <name type="scientific">Physcomitrium patens</name>
    <name type="common">Spreading-leaved earth moss</name>
    <name type="synonym">Physcomitrella patens</name>
    <dbReference type="NCBI Taxonomy" id="3218"/>
    <lineage>
        <taxon>Eukaryota</taxon>
        <taxon>Viridiplantae</taxon>
        <taxon>Streptophyta</taxon>
        <taxon>Embryophyta</taxon>
        <taxon>Bryophyta</taxon>
        <taxon>Bryophytina</taxon>
        <taxon>Bryopsida</taxon>
        <taxon>Funariidae</taxon>
        <taxon>Funariales</taxon>
        <taxon>Funariaceae</taxon>
        <taxon>Physcomitrium</taxon>
    </lineage>
</organism>
<keyword evidence="5" id="KW-1185">Reference proteome</keyword>
<gene>
    <name evidence="3" type="ORF">PHYPA_029006</name>
</gene>
<dbReference type="PaxDb" id="3218-PP1S16_402V6.1"/>
<evidence type="ECO:0000256" key="1">
    <source>
        <dbReference type="ARBA" id="ARBA00023015"/>
    </source>
</evidence>